<evidence type="ECO:0000256" key="1">
    <source>
        <dbReference type="SAM" id="Phobius"/>
    </source>
</evidence>
<dbReference type="OrthoDB" id="177147at2"/>
<dbReference type="NCBIfam" id="TIGR02675">
    <property type="entry name" value="tape_meas_nterm"/>
    <property type="match status" value="1"/>
</dbReference>
<accession>A0A086ZU10</accession>
<reference evidence="3 4" key="1">
    <citation type="submission" date="2014-03" db="EMBL/GenBank/DDBJ databases">
        <title>Genomics of Bifidobacteria.</title>
        <authorList>
            <person name="Ventura M."/>
            <person name="Milani C."/>
            <person name="Lugli G.A."/>
        </authorList>
    </citation>
    <scope>NUCLEOTIDE SEQUENCE [LARGE SCALE GENOMIC DNA]</scope>
    <source>
        <strain evidence="3 4">DSM 23969</strain>
    </source>
</reference>
<dbReference type="Pfam" id="PF20155">
    <property type="entry name" value="TMP_3"/>
    <property type="match status" value="1"/>
</dbReference>
<dbReference type="SUPFAM" id="SSF58113">
    <property type="entry name" value="Apolipoprotein A-I"/>
    <property type="match status" value="1"/>
</dbReference>
<sequence>MASAVSIATAYVQIVPSMQGVGNAITKAFGGAGTAGGKVAGKGFASALGAQGGIIGAASAITSKAMDVIGGSIGAAVDRADQMRNFPLVMKNLGYSSKDAAKSVQKASDAVDGLPTTLPSLTGMVQALAPLTSNLDEATDISIAFNNALLAGGKSTVMQANAMEQYTQMLSVGKVDLTAWKSIQMAMPGQMNQLAQSLLGAGKNGMDLYNAMKEGEVTFGDFQNAIVKLNKHGAKGFASFEQQAKDATQGISTAFANTKNRVAKAIQTVIEAIGVPTISNTINAVTSKFGLIGQGVANMVTGAKNWLKQLWQALQDNGATQSFQAAWDKIRDIISKIANMAVDWTHLVPPGTIAGAIKLVADALNLFLQYGGPLIPIIVRLGAAFAIYKGLTGIFTAVAGGLGTFATAIAGVKNAILLVMDLGGPAAALKEFTIEIKLATAAQNLWNNAISVVRGIKGLLVGTFSIISSTISGLTAQLWANVTALAKNAAAWTVQKAALVGSKAALVGQKVALVGSKAALVGQKVATLAVAAAQRVLNAVMSANPFVKAAIIIAALTPLLVAFFTKTELGRKIWSGFINWAKAAWQGLKEFFSNLWTGITDTFSKAAQGVKTGWSNIAGWFKDLWGGIKGAASSAADGMKAGWNTVSGWFRGVWADMGNIVSNALGSIQTAVANVWTVIGALILRPLQLVRDGINAAFVWITSSVASMIANTSGPVQAALMVFYNNLVMAWTLIQGVVNTAVNLVRTVIVAVLQLIQGDWQGAWTTVSSFFSDTWNGIVSFFAPIVESIKTTIGNMLTAVGNAWQTGWNAVKTFAQTIWDGIKSLVSTAVNAVKTTVTNVVNQIKTTWTTIWTAVKNFVTPIWDAIKKTVSDAINNAKTTISDKLNAIKSTWENIWNGVKSFVSDIWDKVKKLVSDGINNAKTNLSNTLGQIKSTWENNWNGVKTSLSRIWDGIKQAVSDGIKNVSDTVGKIKTTVLNVVSGAGSWLYDTGRQIISGLIEGIGGAMSWLKNTISNLGSSVLNWAKDVLGIHSPSRVFREQVGKQISLGMAEGIDKYASTAARSVNALTDMVPDVDLTARWTTPDGLSPTMSVTNRSVFTPDLADATGSDRQDIIDAITTALSDGVALRLNDRGGEVLAGTLARPMNYELNRLASKGR</sequence>
<gene>
    <name evidence="3" type="ORF">BBIA_2143</name>
</gene>
<dbReference type="RefSeq" id="WP_033496262.1">
    <property type="nucleotide sequence ID" value="NZ_JDUU01000037.1"/>
</dbReference>
<evidence type="ECO:0000313" key="4">
    <source>
        <dbReference type="Proteomes" id="UP000029108"/>
    </source>
</evidence>
<organism evidence="3 4">
    <name type="scientific">Bifidobacterium biavatii DSM 23969</name>
    <dbReference type="NCBI Taxonomy" id="1437608"/>
    <lineage>
        <taxon>Bacteria</taxon>
        <taxon>Bacillati</taxon>
        <taxon>Actinomycetota</taxon>
        <taxon>Actinomycetes</taxon>
        <taxon>Bifidobacteriales</taxon>
        <taxon>Bifidobacteriaceae</taxon>
        <taxon>Bifidobacterium</taxon>
    </lineage>
</organism>
<protein>
    <submittedName>
        <fullName evidence="3">Tape measure domain</fullName>
    </submittedName>
</protein>
<proteinExistence type="predicted"/>
<keyword evidence="1" id="KW-0812">Transmembrane</keyword>
<feature type="transmembrane region" description="Helical" evidence="1">
    <location>
        <begin position="546"/>
        <end position="565"/>
    </location>
</feature>
<dbReference type="PANTHER" id="PTHR37813:SF1">
    <property type="entry name" value="FELS-2 PROPHAGE PROTEIN"/>
    <property type="match status" value="1"/>
</dbReference>
<feature type="domain" description="Tape measure protein N-terminal" evidence="2">
    <location>
        <begin position="75"/>
        <end position="268"/>
    </location>
</feature>
<dbReference type="EMBL" id="JGYN01000018">
    <property type="protein sequence ID" value="KFI50010.1"/>
    <property type="molecule type" value="Genomic_DNA"/>
</dbReference>
<evidence type="ECO:0000259" key="2">
    <source>
        <dbReference type="Pfam" id="PF20155"/>
    </source>
</evidence>
<keyword evidence="1" id="KW-0472">Membrane</keyword>
<dbReference type="STRING" id="1437608.GCA_000771645_01884"/>
<dbReference type="Gene3D" id="1.20.120.20">
    <property type="entry name" value="Apolipoprotein"/>
    <property type="match status" value="3"/>
</dbReference>
<dbReference type="PANTHER" id="PTHR37813">
    <property type="entry name" value="FELS-2 PROPHAGE PROTEIN"/>
    <property type="match status" value="1"/>
</dbReference>
<keyword evidence="4" id="KW-1185">Reference proteome</keyword>
<keyword evidence="1" id="KW-1133">Transmembrane helix</keyword>
<dbReference type="InterPro" id="IPR013491">
    <property type="entry name" value="Tape_meas_N"/>
</dbReference>
<dbReference type="Proteomes" id="UP000029108">
    <property type="component" value="Unassembled WGS sequence"/>
</dbReference>
<dbReference type="AlphaFoldDB" id="A0A086ZU10"/>
<dbReference type="eggNOG" id="COG5412">
    <property type="taxonomic scope" value="Bacteria"/>
</dbReference>
<evidence type="ECO:0000313" key="3">
    <source>
        <dbReference type="EMBL" id="KFI50010.1"/>
    </source>
</evidence>
<name>A0A086ZU10_9BIFI</name>
<comment type="caution">
    <text evidence="3">The sequence shown here is derived from an EMBL/GenBank/DDBJ whole genome shotgun (WGS) entry which is preliminary data.</text>
</comment>